<dbReference type="OrthoDB" id="6855780at2"/>
<sequence>MQTPQNDTVMDFGPNLFTGEDGDGGAVAAATDGADATNEAQERAGIESHQLTEGSVKEKTAEAGGQAGSSAPSNSNVASGLNTEQAATQPTAGKSEVGTKALSSVKAAVKVFESINGFDEQSATQRTVVRELMLKQSEAMELKLQGNKPLEGEDFDAIAKQLRRENNRLDTLLEGKESLFGKARKAAEIAIENMQGVIAEINRLEEEA</sequence>
<name>A0A1X0N8K2_9PSED</name>
<evidence type="ECO:0000313" key="4">
    <source>
        <dbReference type="Proteomes" id="UP000192815"/>
    </source>
</evidence>
<comment type="caution">
    <text evidence="3">The sequence shown here is derived from an EMBL/GenBank/DDBJ whole genome shotgun (WGS) entry which is preliminary data.</text>
</comment>
<evidence type="ECO:0000256" key="2">
    <source>
        <dbReference type="SAM" id="MobiDB-lite"/>
    </source>
</evidence>
<evidence type="ECO:0000313" key="3">
    <source>
        <dbReference type="EMBL" id="ORC60115.1"/>
    </source>
</evidence>
<protein>
    <recommendedName>
        <fullName evidence="5">Chemotaxis protein</fullName>
    </recommendedName>
</protein>
<dbReference type="EMBL" id="MUIO01000021">
    <property type="protein sequence ID" value="ORC60115.1"/>
    <property type="molecule type" value="Genomic_DNA"/>
</dbReference>
<gene>
    <name evidence="3" type="ORF">BZK31_07295</name>
</gene>
<organism evidence="3 4">
    <name type="scientific">Pseudomonas floridensis</name>
    <dbReference type="NCBI Taxonomy" id="1958950"/>
    <lineage>
        <taxon>Bacteria</taxon>
        <taxon>Pseudomonadati</taxon>
        <taxon>Pseudomonadota</taxon>
        <taxon>Gammaproteobacteria</taxon>
        <taxon>Pseudomonadales</taxon>
        <taxon>Pseudomonadaceae</taxon>
        <taxon>Pseudomonas</taxon>
    </lineage>
</organism>
<evidence type="ECO:0008006" key="5">
    <source>
        <dbReference type="Google" id="ProtNLM"/>
    </source>
</evidence>
<accession>A0A1X0N8K2</accession>
<dbReference type="RefSeq" id="WP_083182106.1">
    <property type="nucleotide sequence ID" value="NZ_CBCRZR010000007.1"/>
</dbReference>
<feature type="compositionally biased region" description="Polar residues" evidence="2">
    <location>
        <begin position="68"/>
        <end position="92"/>
    </location>
</feature>
<dbReference type="STRING" id="1958950.BZK31_07295"/>
<keyword evidence="4" id="KW-1185">Reference proteome</keyword>
<reference evidence="4" key="1">
    <citation type="submission" date="2017-02" db="EMBL/GenBank/DDBJ databases">
        <title>Pseudomonas floridae sp. nov., a novel pathogenic bacterial species isolated from tomato.</title>
        <authorList>
            <person name="Timilsina S."/>
            <person name="Vallad G.E."/>
            <person name="Jones J.B."/>
        </authorList>
    </citation>
    <scope>NUCLEOTIDE SEQUENCE [LARGE SCALE GENOMIC DNA]</scope>
    <source>
        <strain evidence="4">GEV388</strain>
    </source>
</reference>
<feature type="compositionally biased region" description="Low complexity" evidence="2">
    <location>
        <begin position="26"/>
        <end position="37"/>
    </location>
</feature>
<dbReference type="Proteomes" id="UP000192815">
    <property type="component" value="Unassembled WGS sequence"/>
</dbReference>
<dbReference type="AlphaFoldDB" id="A0A1X0N8K2"/>
<evidence type="ECO:0000256" key="1">
    <source>
        <dbReference type="SAM" id="Coils"/>
    </source>
</evidence>
<feature type="coiled-coil region" evidence="1">
    <location>
        <begin position="159"/>
        <end position="207"/>
    </location>
</feature>
<proteinExistence type="predicted"/>
<feature type="region of interest" description="Disordered" evidence="2">
    <location>
        <begin position="1"/>
        <end position="99"/>
    </location>
</feature>
<keyword evidence="1" id="KW-0175">Coiled coil</keyword>